<comment type="caution">
    <text evidence="3">The sequence shown here is derived from an EMBL/GenBank/DDBJ whole genome shotgun (WGS) entry which is preliminary data.</text>
</comment>
<feature type="compositionally biased region" description="Polar residues" evidence="1">
    <location>
        <begin position="1"/>
        <end position="21"/>
    </location>
</feature>
<reference evidence="3 4" key="1">
    <citation type="submission" date="2019-02" db="EMBL/GenBank/DDBJ databases">
        <title>Jishengella sp. nov., isolated from a root of Zingiber montanum.</title>
        <authorList>
            <person name="Kuncharoen N."/>
            <person name="Kudo T."/>
            <person name="Masahiro Y."/>
            <person name="Ohkuma M."/>
            <person name="Tanasupawat S."/>
        </authorList>
    </citation>
    <scope>NUCLEOTIDE SEQUENCE [LARGE SCALE GENOMIC DNA]</scope>
    <source>
        <strain evidence="3 4">PLAI 1-1</strain>
    </source>
</reference>
<dbReference type="InterPro" id="IPR029068">
    <property type="entry name" value="Glyas_Bleomycin-R_OHBP_Dase"/>
</dbReference>
<name>A0A4V2LWN9_9ACTN</name>
<evidence type="ECO:0000313" key="4">
    <source>
        <dbReference type="Proteomes" id="UP000292274"/>
    </source>
</evidence>
<dbReference type="InterPro" id="IPR037523">
    <property type="entry name" value="VOC_core"/>
</dbReference>
<dbReference type="OrthoDB" id="5185674at2"/>
<feature type="domain" description="VOC" evidence="2">
    <location>
        <begin position="58"/>
        <end position="193"/>
    </location>
</feature>
<gene>
    <name evidence="3" type="ORF">E0H26_13210</name>
</gene>
<organism evidence="3 4">
    <name type="scientific">Micromonospora zingiberis</name>
    <dbReference type="NCBI Taxonomy" id="2053011"/>
    <lineage>
        <taxon>Bacteria</taxon>
        <taxon>Bacillati</taxon>
        <taxon>Actinomycetota</taxon>
        <taxon>Actinomycetes</taxon>
        <taxon>Micromonosporales</taxon>
        <taxon>Micromonosporaceae</taxon>
        <taxon>Micromonospora</taxon>
    </lineage>
</organism>
<dbReference type="Gene3D" id="3.10.180.10">
    <property type="entry name" value="2,3-Dihydroxybiphenyl 1,2-Dioxygenase, domain 1"/>
    <property type="match status" value="1"/>
</dbReference>
<evidence type="ECO:0000313" key="3">
    <source>
        <dbReference type="EMBL" id="TCB97225.1"/>
    </source>
</evidence>
<accession>A0A4V2LWN9</accession>
<dbReference type="PROSITE" id="PS51819">
    <property type="entry name" value="VOC"/>
    <property type="match status" value="1"/>
</dbReference>
<dbReference type="SUPFAM" id="SSF54593">
    <property type="entry name" value="Glyoxalase/Bleomycin resistance protein/Dihydroxybiphenyl dioxygenase"/>
    <property type="match status" value="1"/>
</dbReference>
<dbReference type="EMBL" id="SJJR01000007">
    <property type="protein sequence ID" value="TCB97225.1"/>
    <property type="molecule type" value="Genomic_DNA"/>
</dbReference>
<keyword evidence="4" id="KW-1185">Reference proteome</keyword>
<proteinExistence type="predicted"/>
<dbReference type="Pfam" id="PF13669">
    <property type="entry name" value="Glyoxalase_4"/>
    <property type="match status" value="1"/>
</dbReference>
<dbReference type="AlphaFoldDB" id="A0A4V2LWN9"/>
<feature type="region of interest" description="Disordered" evidence="1">
    <location>
        <begin position="1"/>
        <end position="23"/>
    </location>
</feature>
<evidence type="ECO:0000259" key="2">
    <source>
        <dbReference type="PROSITE" id="PS51819"/>
    </source>
</evidence>
<dbReference type="Proteomes" id="UP000292274">
    <property type="component" value="Unassembled WGS sequence"/>
</dbReference>
<protein>
    <submittedName>
        <fullName evidence="3">VOC family protein</fullName>
    </submittedName>
</protein>
<evidence type="ECO:0000256" key="1">
    <source>
        <dbReference type="SAM" id="MobiDB-lite"/>
    </source>
</evidence>
<sequence>MHETGVTRTCCQEFSTSQSRGNDSDVRGLLGPWARWLAWCNIRPQTPREEPMAQPLLRLYHTGLIVDSLSNAMQTWGAALGLDWAPPKTSTAPMLCPDGIVDREVRFTYSLQGPHFIELLEQVDPTPYLNLTGGRYVHHLGYFTDDLVAASADLEARGFRRELSGVADDGQIARAAFHYSPESPGMWIELVSHEIAEEIGNWLATAAAERGIPFVSPFR</sequence>